<evidence type="ECO:0000313" key="2">
    <source>
        <dbReference type="Proteomes" id="UP001239111"/>
    </source>
</evidence>
<dbReference type="EMBL" id="CM056742">
    <property type="protein sequence ID" value="KAJ8677743.1"/>
    <property type="molecule type" value="Genomic_DNA"/>
</dbReference>
<comment type="caution">
    <text evidence="1">The sequence shown here is derived from an EMBL/GenBank/DDBJ whole genome shotgun (WGS) entry which is preliminary data.</text>
</comment>
<evidence type="ECO:0000313" key="1">
    <source>
        <dbReference type="EMBL" id="KAJ8677743.1"/>
    </source>
</evidence>
<gene>
    <name evidence="1" type="ORF">QAD02_013530</name>
</gene>
<protein>
    <submittedName>
        <fullName evidence="1">Uncharacterized protein</fullName>
    </submittedName>
</protein>
<name>A0ACC2P3Q2_9HYME</name>
<accession>A0ACC2P3Q2</accession>
<organism evidence="1 2">
    <name type="scientific">Eretmocerus hayati</name>
    <dbReference type="NCBI Taxonomy" id="131215"/>
    <lineage>
        <taxon>Eukaryota</taxon>
        <taxon>Metazoa</taxon>
        <taxon>Ecdysozoa</taxon>
        <taxon>Arthropoda</taxon>
        <taxon>Hexapoda</taxon>
        <taxon>Insecta</taxon>
        <taxon>Pterygota</taxon>
        <taxon>Neoptera</taxon>
        <taxon>Endopterygota</taxon>
        <taxon>Hymenoptera</taxon>
        <taxon>Apocrita</taxon>
        <taxon>Proctotrupomorpha</taxon>
        <taxon>Chalcidoidea</taxon>
        <taxon>Aphelinidae</taxon>
        <taxon>Aphelininae</taxon>
        <taxon>Eretmocerus</taxon>
    </lineage>
</organism>
<sequence>MENSKIPAFVEYLECKRARHTFKLGDTRFFGVNREPTVDLIRRLQLSDLGRVYFKIVKHGCQYGTSTSHAVRSDNSYSKTHNGKYIRATRFILDAADGRSFVVCQVLNVEQSMMGDESPMVRVVGQLRENAVLDLNVISTISVAVKVGNTKYLVTPPNLLRC</sequence>
<proteinExistence type="predicted"/>
<reference evidence="1" key="1">
    <citation type="submission" date="2023-04" db="EMBL/GenBank/DDBJ databases">
        <title>A chromosome-level genome assembly of the parasitoid wasp Eretmocerus hayati.</title>
        <authorList>
            <person name="Zhong Y."/>
            <person name="Liu S."/>
            <person name="Liu Y."/>
        </authorList>
    </citation>
    <scope>NUCLEOTIDE SEQUENCE</scope>
    <source>
        <strain evidence="1">ZJU_SS_LIU_2023</strain>
    </source>
</reference>
<dbReference type="Proteomes" id="UP001239111">
    <property type="component" value="Chromosome 2"/>
</dbReference>
<keyword evidence="2" id="KW-1185">Reference proteome</keyword>